<name>A0A0E9XVV5_ANGAN</name>
<proteinExistence type="predicted"/>
<sequence length="36" mass="3914">MRTMAPFGKCVCTGWECVWTVRPAPCPSTASSTLTH</sequence>
<evidence type="ECO:0000313" key="1">
    <source>
        <dbReference type="EMBL" id="JAI06780.1"/>
    </source>
</evidence>
<organism evidence="1">
    <name type="scientific">Anguilla anguilla</name>
    <name type="common">European freshwater eel</name>
    <name type="synonym">Muraena anguilla</name>
    <dbReference type="NCBI Taxonomy" id="7936"/>
    <lineage>
        <taxon>Eukaryota</taxon>
        <taxon>Metazoa</taxon>
        <taxon>Chordata</taxon>
        <taxon>Craniata</taxon>
        <taxon>Vertebrata</taxon>
        <taxon>Euteleostomi</taxon>
        <taxon>Actinopterygii</taxon>
        <taxon>Neopterygii</taxon>
        <taxon>Teleostei</taxon>
        <taxon>Anguilliformes</taxon>
        <taxon>Anguillidae</taxon>
        <taxon>Anguilla</taxon>
    </lineage>
</organism>
<dbReference type="AlphaFoldDB" id="A0A0E9XVV5"/>
<protein>
    <submittedName>
        <fullName evidence="1">Uncharacterized protein</fullName>
    </submittedName>
</protein>
<reference evidence="1" key="2">
    <citation type="journal article" date="2015" name="Fish Shellfish Immunol.">
        <title>Early steps in the European eel (Anguilla anguilla)-Vibrio vulnificus interaction in the gills: Role of the RtxA13 toxin.</title>
        <authorList>
            <person name="Callol A."/>
            <person name="Pajuelo D."/>
            <person name="Ebbesson L."/>
            <person name="Teles M."/>
            <person name="MacKenzie S."/>
            <person name="Amaro C."/>
        </authorList>
    </citation>
    <scope>NUCLEOTIDE SEQUENCE</scope>
</reference>
<reference evidence="1" key="1">
    <citation type="submission" date="2014-11" db="EMBL/GenBank/DDBJ databases">
        <authorList>
            <person name="Amaro Gonzalez C."/>
        </authorList>
    </citation>
    <scope>NUCLEOTIDE SEQUENCE</scope>
</reference>
<dbReference type="EMBL" id="GBXM01001798">
    <property type="protein sequence ID" value="JAI06780.1"/>
    <property type="molecule type" value="Transcribed_RNA"/>
</dbReference>
<accession>A0A0E9XVV5</accession>